<evidence type="ECO:0000313" key="2">
    <source>
        <dbReference type="EMBL" id="KAG3210912.1"/>
    </source>
</evidence>
<comment type="caution">
    <text evidence="2">The sequence shown here is derived from an EMBL/GenBank/DDBJ whole genome shotgun (WGS) entry which is preliminary data.</text>
</comment>
<dbReference type="Proteomes" id="UP000760860">
    <property type="component" value="Unassembled WGS sequence"/>
</dbReference>
<evidence type="ECO:0000313" key="3">
    <source>
        <dbReference type="Proteomes" id="UP000760860"/>
    </source>
</evidence>
<feature type="compositionally biased region" description="Basic residues" evidence="1">
    <location>
        <begin position="71"/>
        <end position="82"/>
    </location>
</feature>
<name>A0A8T1HHK1_9STRA</name>
<gene>
    <name evidence="2" type="ORF">PC129_g18101</name>
</gene>
<reference evidence="2" key="1">
    <citation type="submission" date="2018-05" db="EMBL/GenBank/DDBJ databases">
        <title>Effector identification in a new, highly contiguous assembly of the strawberry crown rot pathogen Phytophthora cactorum.</title>
        <authorList>
            <person name="Armitage A.D."/>
            <person name="Nellist C.F."/>
            <person name="Bates H."/>
            <person name="Vickerstaff R.J."/>
            <person name="Harrison R.J."/>
        </authorList>
    </citation>
    <scope>NUCLEOTIDE SEQUENCE</scope>
    <source>
        <strain evidence="2">P421</strain>
    </source>
</reference>
<proteinExistence type="predicted"/>
<dbReference type="EMBL" id="RCMV01001023">
    <property type="protein sequence ID" value="KAG3210912.1"/>
    <property type="molecule type" value="Genomic_DNA"/>
</dbReference>
<dbReference type="AlphaFoldDB" id="A0A8T1HHK1"/>
<evidence type="ECO:0000256" key="1">
    <source>
        <dbReference type="SAM" id="MobiDB-lite"/>
    </source>
</evidence>
<organism evidence="2 3">
    <name type="scientific">Phytophthora cactorum</name>
    <dbReference type="NCBI Taxonomy" id="29920"/>
    <lineage>
        <taxon>Eukaryota</taxon>
        <taxon>Sar</taxon>
        <taxon>Stramenopiles</taxon>
        <taxon>Oomycota</taxon>
        <taxon>Peronosporomycetes</taxon>
        <taxon>Peronosporales</taxon>
        <taxon>Peronosporaceae</taxon>
        <taxon>Phytophthora</taxon>
    </lineage>
</organism>
<accession>A0A8T1HHK1</accession>
<protein>
    <submittedName>
        <fullName evidence="2">Uncharacterized protein</fullName>
    </submittedName>
</protein>
<feature type="region of interest" description="Disordered" evidence="1">
    <location>
        <begin position="16"/>
        <end position="82"/>
    </location>
</feature>
<sequence>MAHACEFRIAPALIPDIPRASKQKSWKSKATSKQLLRPPERKSAGTTEGKRKSKRQRQQGGTYEPAASVAGRHKRQKNVYQD</sequence>